<proteinExistence type="predicted"/>
<evidence type="ECO:0000313" key="1">
    <source>
        <dbReference type="EMBL" id="XBO37985.1"/>
    </source>
</evidence>
<name>A0AAU7JCW1_9HYPH</name>
<organism evidence="1">
    <name type="scientific">Alsobacter sp. KACC 23698</name>
    <dbReference type="NCBI Taxonomy" id="3149229"/>
    <lineage>
        <taxon>Bacteria</taxon>
        <taxon>Pseudomonadati</taxon>
        <taxon>Pseudomonadota</taxon>
        <taxon>Alphaproteobacteria</taxon>
        <taxon>Hyphomicrobiales</taxon>
        <taxon>Alsobacteraceae</taxon>
        <taxon>Alsobacter</taxon>
    </lineage>
</organism>
<dbReference type="Pfam" id="PF06188">
    <property type="entry name" value="HrpE"/>
    <property type="match status" value="1"/>
</dbReference>
<dbReference type="AlphaFoldDB" id="A0AAU7JCW1"/>
<dbReference type="EMBL" id="CP157484">
    <property type="protein sequence ID" value="XBO37985.1"/>
    <property type="molecule type" value="Genomic_DNA"/>
</dbReference>
<dbReference type="InterPro" id="IPR009335">
    <property type="entry name" value="T3SS_HrpE/ATPase_suE"/>
</dbReference>
<accession>A0AAU7JCW1</accession>
<protein>
    <submittedName>
        <fullName evidence="1">HrpE/YscL family type III secretion apparatus protein</fullName>
    </submittedName>
</protein>
<sequence>MNSAKLLYKGRVLRSRAPANDAGAAAPEDRADPVLDGAERQAAAILAAARAQAETLIAEARQAAEAELASRLLALDRDYRRDVLALQPLLVGIVRRSVQEILDETPEAERAERVVRRALRDLPDRDIVLHCGPADIDDAERAVRAIEASAPGAIRAIALDPHVEPGAWRLDAGGVTLEIGPTAQIAVLTEILSGSLLADGGEPT</sequence>
<gene>
    <name evidence="1" type="ORF">ABEG18_20030</name>
</gene>
<dbReference type="RefSeq" id="WP_406854811.1">
    <property type="nucleotide sequence ID" value="NZ_CP157484.1"/>
</dbReference>
<reference evidence="1" key="1">
    <citation type="submission" date="2024-05" db="EMBL/GenBank/DDBJ databases">
        <authorList>
            <person name="Kim S."/>
            <person name="Heo J."/>
            <person name="Choi H."/>
            <person name="Choi Y."/>
            <person name="Kwon S.-W."/>
            <person name="Kim Y."/>
        </authorList>
    </citation>
    <scope>NUCLEOTIDE SEQUENCE</scope>
    <source>
        <strain evidence="1">KACC 23698</strain>
    </source>
</reference>